<dbReference type="EMBL" id="CAXDID020000031">
    <property type="protein sequence ID" value="CAL5994076.1"/>
    <property type="molecule type" value="Genomic_DNA"/>
</dbReference>
<evidence type="ECO:0000313" key="1">
    <source>
        <dbReference type="EMBL" id="CAL5994076.1"/>
    </source>
</evidence>
<reference evidence="1 2" key="1">
    <citation type="submission" date="2024-07" db="EMBL/GenBank/DDBJ databases">
        <authorList>
            <person name="Akdeniz Z."/>
        </authorList>
    </citation>
    <scope>NUCLEOTIDE SEQUENCE [LARGE SCALE GENOMIC DNA]</scope>
</reference>
<organism evidence="1 2">
    <name type="scientific">Hexamita inflata</name>
    <dbReference type="NCBI Taxonomy" id="28002"/>
    <lineage>
        <taxon>Eukaryota</taxon>
        <taxon>Metamonada</taxon>
        <taxon>Diplomonadida</taxon>
        <taxon>Hexamitidae</taxon>
        <taxon>Hexamitinae</taxon>
        <taxon>Hexamita</taxon>
    </lineage>
</organism>
<comment type="caution">
    <text evidence="1">The sequence shown here is derived from an EMBL/GenBank/DDBJ whole genome shotgun (WGS) entry which is preliminary data.</text>
</comment>
<proteinExistence type="predicted"/>
<keyword evidence="2" id="KW-1185">Reference proteome</keyword>
<dbReference type="Proteomes" id="UP001642409">
    <property type="component" value="Unassembled WGS sequence"/>
</dbReference>
<accession>A0ABP1HLP5</accession>
<evidence type="ECO:0000313" key="2">
    <source>
        <dbReference type="Proteomes" id="UP001642409"/>
    </source>
</evidence>
<name>A0ABP1HLP5_9EUKA</name>
<protein>
    <submittedName>
        <fullName evidence="1">Hypothetical_protein</fullName>
    </submittedName>
</protein>
<gene>
    <name evidence="1" type="ORF">HINF_LOCUS13374</name>
</gene>
<sequence>MSYTQICAWSSFKTTLLSSEQQPSSSVWASISLVIPLNINIVKQIITIAKWKRLSLRHEIIQLTNSFDNLIIIYIYQQSYPHLQIIFAINVYLYQCYKTSMQYQMDNILTLLQLMILLNK</sequence>